<sequence length="532" mass="59805">MYLVLALLFVQLTTTTILARETSSFTAAIYEVNVAMPDRLSNVSRTQAISMMRGRLAKYSVVAKDTAKLNVDIMVFPEYGLFAEVKDLTRNSVTNFLDSIPDPTKIEPWIPCDNPGLYPNTEIQESLSCMAKENGIYIVVNLGDKHNCNPNDDLNCPADGRYQYNTNVVYSSNGTLVARYHKKHLFYEPYFNSPPTADYAVFDTPFGRFATIVCFDILFKDTLIDLIEKHKVRNILFPNLWVDIPPFFLSIPFHRSIAKAAKINLISANMKIEGNQYNRGGSGLYTPRFKVYTTTRMGKHGSLLKLDVRNLKDDDVPSFPLPPKRKLPKSDNPQVKSTFMYKLLNFSTVTLLKQKGVVSVCEQGACCALEYEFHPKRTPKSEVNYILAAGNQEIFFSNNKDAVNTQSCVLCPVNNETLQCLQTLPENVTDEDTIFRTLKMYTVNFNTRYLFPQLNSFKANTTIQCTHSKGQIEASNVPRLYSAIILGRVYYSDGPTSAGPTSDGPNSAASYTYTVSVCTLVMMTFILGYLIV</sequence>
<keyword evidence="3" id="KW-1133">Transmembrane helix</keyword>
<dbReference type="PANTHER" id="PTHR10609:SF27">
    <property type="entry name" value="CN HYDROLASE DOMAIN-CONTAINING PROTEIN-RELATED"/>
    <property type="match status" value="1"/>
</dbReference>
<comment type="similarity">
    <text evidence="1">Belongs to the carbon-nitrogen hydrolase superfamily. BTD/VNN family.</text>
</comment>
<feature type="transmembrane region" description="Helical" evidence="3">
    <location>
        <begin position="511"/>
        <end position="531"/>
    </location>
</feature>
<evidence type="ECO:0000256" key="4">
    <source>
        <dbReference type="SAM" id="SignalP"/>
    </source>
</evidence>
<keyword evidence="3" id="KW-0472">Membrane</keyword>
<evidence type="ECO:0000256" key="1">
    <source>
        <dbReference type="ARBA" id="ARBA00008225"/>
    </source>
</evidence>
<accession>A0A2Z5EQ29</accession>
<keyword evidence="3" id="KW-0812">Transmembrane</keyword>
<dbReference type="InterPro" id="IPR036526">
    <property type="entry name" value="C-N_Hydrolase_sf"/>
</dbReference>
<proteinExistence type="evidence at transcript level"/>
<dbReference type="Pfam" id="PF19018">
    <property type="entry name" value="Vanin_C"/>
    <property type="match status" value="1"/>
</dbReference>
<feature type="domain" description="CN hydrolase" evidence="5">
    <location>
        <begin position="32"/>
        <end position="310"/>
    </location>
</feature>
<evidence type="ECO:0000259" key="5">
    <source>
        <dbReference type="PROSITE" id="PS50263"/>
    </source>
</evidence>
<dbReference type="AlphaFoldDB" id="A0A2Z5EQ29"/>
<dbReference type="PROSITE" id="PS50263">
    <property type="entry name" value="CN_HYDROLASE"/>
    <property type="match status" value="1"/>
</dbReference>
<dbReference type="Pfam" id="PF00795">
    <property type="entry name" value="CN_hydrolase"/>
    <property type="match status" value="1"/>
</dbReference>
<keyword evidence="2" id="KW-0378">Hydrolase</keyword>
<keyword evidence="4" id="KW-0732">Signal</keyword>
<name>A0A2Z5EQ29_9MOLL</name>
<evidence type="ECO:0000256" key="2">
    <source>
        <dbReference type="ARBA" id="ARBA00022801"/>
    </source>
</evidence>
<feature type="signal peptide" evidence="4">
    <location>
        <begin position="1"/>
        <end position="19"/>
    </location>
</feature>
<dbReference type="InterPro" id="IPR043957">
    <property type="entry name" value="Vanin_C"/>
</dbReference>
<dbReference type="EMBL" id="MF631042">
    <property type="protein sequence ID" value="AXB88457.1"/>
    <property type="molecule type" value="mRNA"/>
</dbReference>
<dbReference type="SUPFAM" id="SSF56317">
    <property type="entry name" value="Carbon-nitrogen hydrolase"/>
    <property type="match status" value="1"/>
</dbReference>
<evidence type="ECO:0000313" key="6">
    <source>
        <dbReference type="EMBL" id="AXB88457.1"/>
    </source>
</evidence>
<evidence type="ECO:0000256" key="3">
    <source>
        <dbReference type="SAM" id="Phobius"/>
    </source>
</evidence>
<dbReference type="Gene3D" id="3.60.110.10">
    <property type="entry name" value="Carbon-nitrogen hydrolase"/>
    <property type="match status" value="1"/>
</dbReference>
<feature type="chain" id="PRO_5016313976" evidence="4">
    <location>
        <begin position="20"/>
        <end position="532"/>
    </location>
</feature>
<dbReference type="InterPro" id="IPR003010">
    <property type="entry name" value="C-N_Hydrolase"/>
</dbReference>
<dbReference type="InterPro" id="IPR040154">
    <property type="entry name" value="Biotinidase/VNN"/>
</dbReference>
<protein>
    <submittedName>
        <fullName evidence="6">Symplectin/biotinidase-like protein 2</fullName>
    </submittedName>
</protein>
<dbReference type="GO" id="GO:0016787">
    <property type="term" value="F:hydrolase activity"/>
    <property type="evidence" value="ECO:0007669"/>
    <property type="project" value="UniProtKB-KW"/>
</dbReference>
<reference evidence="6" key="1">
    <citation type="journal article" date="2017" name="PeerJ">
        <title>Symplectin evolved from multiple duplications in bioluminescent squid.</title>
        <authorList>
            <person name="Francis W.R."/>
            <person name="Christianson L.M."/>
            <person name="Haddock S.H.D."/>
        </authorList>
    </citation>
    <scope>NUCLEOTIDE SEQUENCE</scope>
    <source>
        <strain evidence="6">D91D4</strain>
    </source>
</reference>
<organism evidence="6">
    <name type="scientific">Vampyroteuthis infernalis</name>
    <dbReference type="NCBI Taxonomy" id="55288"/>
    <lineage>
        <taxon>Eukaryota</taxon>
        <taxon>Metazoa</taxon>
        <taxon>Spiralia</taxon>
        <taxon>Lophotrochozoa</taxon>
        <taxon>Mollusca</taxon>
        <taxon>Cephalopoda</taxon>
        <taxon>Coleoidea</taxon>
        <taxon>Octopodiformes</taxon>
        <taxon>Vampyromorpha</taxon>
        <taxon>Vampyroteuthidae</taxon>
        <taxon>Vampyroteuthis</taxon>
    </lineage>
</organism>
<dbReference type="PANTHER" id="PTHR10609">
    <property type="entry name" value="BIOTINIDASE-RELATED"/>
    <property type="match status" value="1"/>
</dbReference>